<dbReference type="InterPro" id="IPR023214">
    <property type="entry name" value="HAD_sf"/>
</dbReference>
<sequence length="246" mass="25687">MITRTLPPPPPISTLAAVTQLSLFLDFDGTLVEIAAGPDAIEVPGNLPSRLARLADYHEGRVALVSGRGLDNIAQHVGPLTIARAGSHGADRVDASGNPIGTAPVPLVGQTLSALATLAEIHGALLERKQHGAALHYRARPESGPAIDEAASAIASDFGLITKRGKCVIELVRPGADKAGAVRSFMDLPPFAGTMPVFIGDDVTDEDGFVAAIEFGGFGIAVGERPSRNARYTLNSVKEVYAWLNL</sequence>
<dbReference type="CDD" id="cd01627">
    <property type="entry name" value="HAD_TPP"/>
    <property type="match status" value="1"/>
</dbReference>
<dbReference type="EMBL" id="WTYS01000001">
    <property type="protein sequence ID" value="MXO56220.1"/>
    <property type="molecule type" value="Genomic_DNA"/>
</dbReference>
<proteinExistence type="inferred from homology"/>
<keyword evidence="2" id="KW-0479">Metal-binding</keyword>
<dbReference type="SUPFAM" id="SSF56784">
    <property type="entry name" value="HAD-like"/>
    <property type="match status" value="1"/>
</dbReference>
<comment type="cofactor">
    <cofactor evidence="2">
        <name>Mg(2+)</name>
        <dbReference type="ChEBI" id="CHEBI:18420"/>
    </cofactor>
</comment>
<evidence type="ECO:0000313" key="4">
    <source>
        <dbReference type="Proteomes" id="UP000468943"/>
    </source>
</evidence>
<comment type="pathway">
    <text evidence="2">Glycan biosynthesis; trehalose biosynthesis.</text>
</comment>
<dbReference type="PANTHER" id="PTHR43768">
    <property type="entry name" value="TREHALOSE 6-PHOSPHATE PHOSPHATASE"/>
    <property type="match status" value="1"/>
</dbReference>
<dbReference type="GO" id="GO:0005992">
    <property type="term" value="P:trehalose biosynthetic process"/>
    <property type="evidence" value="ECO:0007669"/>
    <property type="project" value="UniProtKB-UniPathway"/>
</dbReference>
<comment type="catalytic activity">
    <reaction evidence="2">
        <text>alpha,alpha-trehalose 6-phosphate + H2O = alpha,alpha-trehalose + phosphate</text>
        <dbReference type="Rhea" id="RHEA:23420"/>
        <dbReference type="ChEBI" id="CHEBI:15377"/>
        <dbReference type="ChEBI" id="CHEBI:16551"/>
        <dbReference type="ChEBI" id="CHEBI:43474"/>
        <dbReference type="ChEBI" id="CHEBI:58429"/>
        <dbReference type="EC" id="3.1.3.12"/>
    </reaction>
</comment>
<name>A0A6I4SM80_9SPHN</name>
<dbReference type="GO" id="GO:0046872">
    <property type="term" value="F:metal ion binding"/>
    <property type="evidence" value="ECO:0007669"/>
    <property type="project" value="UniProtKB-KW"/>
</dbReference>
<dbReference type="NCBIfam" id="TIGR00685">
    <property type="entry name" value="T6PP"/>
    <property type="match status" value="1"/>
</dbReference>
<accession>A0A6I4SM80</accession>
<dbReference type="Pfam" id="PF02358">
    <property type="entry name" value="Trehalose_PPase"/>
    <property type="match status" value="1"/>
</dbReference>
<dbReference type="InterPro" id="IPR003337">
    <property type="entry name" value="Trehalose_PPase"/>
</dbReference>
<dbReference type="Gene3D" id="3.30.70.1020">
    <property type="entry name" value="Trehalose-6-phosphate phosphatase related protein, domain 2"/>
    <property type="match status" value="1"/>
</dbReference>
<keyword evidence="1 2" id="KW-0378">Hydrolase</keyword>
<keyword evidence="4" id="KW-1185">Reference proteome</keyword>
<comment type="similarity">
    <text evidence="2">Belongs to the trehalose phosphatase family.</text>
</comment>
<comment type="caution">
    <text evidence="3">The sequence shown here is derived from an EMBL/GenBank/DDBJ whole genome shotgun (WGS) entry which is preliminary data.</text>
</comment>
<keyword evidence="2" id="KW-0460">Magnesium</keyword>
<dbReference type="InterPro" id="IPR044651">
    <property type="entry name" value="OTSB-like"/>
</dbReference>
<dbReference type="AlphaFoldDB" id="A0A6I4SM80"/>
<evidence type="ECO:0000256" key="1">
    <source>
        <dbReference type="ARBA" id="ARBA00022801"/>
    </source>
</evidence>
<dbReference type="PANTHER" id="PTHR43768:SF3">
    <property type="entry name" value="TREHALOSE 6-PHOSPHATE PHOSPHATASE"/>
    <property type="match status" value="1"/>
</dbReference>
<dbReference type="Gene3D" id="3.40.50.1000">
    <property type="entry name" value="HAD superfamily/HAD-like"/>
    <property type="match status" value="1"/>
</dbReference>
<dbReference type="EC" id="3.1.3.12" evidence="2"/>
<dbReference type="OrthoDB" id="9814913at2"/>
<comment type="function">
    <text evidence="2">Removes the phosphate from trehalose 6-phosphate to produce free trehalose.</text>
</comment>
<dbReference type="Proteomes" id="UP000468943">
    <property type="component" value="Unassembled WGS sequence"/>
</dbReference>
<dbReference type="RefSeq" id="WP_160597442.1">
    <property type="nucleotide sequence ID" value="NZ_WTYS01000001.1"/>
</dbReference>
<gene>
    <name evidence="3" type="primary">otsB</name>
    <name evidence="3" type="ORF">GRI36_04930</name>
</gene>
<protein>
    <recommendedName>
        <fullName evidence="2">Trehalose 6-phosphate phosphatase</fullName>
        <ecNumber evidence="2">3.1.3.12</ecNumber>
    </recommendedName>
</protein>
<evidence type="ECO:0000256" key="2">
    <source>
        <dbReference type="RuleBase" id="RU361117"/>
    </source>
</evidence>
<reference evidence="3 4" key="1">
    <citation type="submission" date="2019-12" db="EMBL/GenBank/DDBJ databases">
        <title>Genomic-based taxomic classification of the family Erythrobacteraceae.</title>
        <authorList>
            <person name="Xu L."/>
        </authorList>
    </citation>
    <scope>NUCLEOTIDE SEQUENCE [LARGE SCALE GENOMIC DNA]</scope>
    <source>
        <strain evidence="3 4">JCM 17802</strain>
    </source>
</reference>
<dbReference type="InterPro" id="IPR036412">
    <property type="entry name" value="HAD-like_sf"/>
</dbReference>
<organism evidence="3 4">
    <name type="scientific">Pontixanthobacter gangjinensis</name>
    <dbReference type="NCBI Taxonomy" id="1028742"/>
    <lineage>
        <taxon>Bacteria</taxon>
        <taxon>Pseudomonadati</taxon>
        <taxon>Pseudomonadota</taxon>
        <taxon>Alphaproteobacteria</taxon>
        <taxon>Sphingomonadales</taxon>
        <taxon>Erythrobacteraceae</taxon>
        <taxon>Pontixanthobacter</taxon>
    </lineage>
</organism>
<evidence type="ECO:0000313" key="3">
    <source>
        <dbReference type="EMBL" id="MXO56220.1"/>
    </source>
</evidence>
<dbReference type="UniPathway" id="UPA00299"/>
<dbReference type="GO" id="GO:0004805">
    <property type="term" value="F:trehalose-phosphatase activity"/>
    <property type="evidence" value="ECO:0007669"/>
    <property type="project" value="UniProtKB-EC"/>
</dbReference>